<dbReference type="AlphaFoldDB" id="A0AAD7ETV4"/>
<organism evidence="2 3">
    <name type="scientific">Mycena albidolilacea</name>
    <dbReference type="NCBI Taxonomy" id="1033008"/>
    <lineage>
        <taxon>Eukaryota</taxon>
        <taxon>Fungi</taxon>
        <taxon>Dikarya</taxon>
        <taxon>Basidiomycota</taxon>
        <taxon>Agaricomycotina</taxon>
        <taxon>Agaricomycetes</taxon>
        <taxon>Agaricomycetidae</taxon>
        <taxon>Agaricales</taxon>
        <taxon>Marasmiineae</taxon>
        <taxon>Mycenaceae</taxon>
        <taxon>Mycena</taxon>
    </lineage>
</organism>
<accession>A0AAD7ETV4</accession>
<protein>
    <submittedName>
        <fullName evidence="2">Uncharacterized protein</fullName>
    </submittedName>
</protein>
<feature type="region of interest" description="Disordered" evidence="1">
    <location>
        <begin position="24"/>
        <end position="61"/>
    </location>
</feature>
<comment type="caution">
    <text evidence="2">The sequence shown here is derived from an EMBL/GenBank/DDBJ whole genome shotgun (WGS) entry which is preliminary data.</text>
</comment>
<gene>
    <name evidence="2" type="ORF">DFH08DRAFT_151146</name>
</gene>
<keyword evidence="3" id="KW-1185">Reference proteome</keyword>
<dbReference type="Proteomes" id="UP001218218">
    <property type="component" value="Unassembled WGS sequence"/>
</dbReference>
<evidence type="ECO:0000256" key="1">
    <source>
        <dbReference type="SAM" id="MobiDB-lite"/>
    </source>
</evidence>
<reference evidence="2" key="1">
    <citation type="submission" date="2023-03" db="EMBL/GenBank/DDBJ databases">
        <title>Massive genome expansion in bonnet fungi (Mycena s.s.) driven by repeated elements and novel gene families across ecological guilds.</title>
        <authorList>
            <consortium name="Lawrence Berkeley National Laboratory"/>
            <person name="Harder C.B."/>
            <person name="Miyauchi S."/>
            <person name="Viragh M."/>
            <person name="Kuo A."/>
            <person name="Thoen E."/>
            <person name="Andreopoulos B."/>
            <person name="Lu D."/>
            <person name="Skrede I."/>
            <person name="Drula E."/>
            <person name="Henrissat B."/>
            <person name="Morin E."/>
            <person name="Kohler A."/>
            <person name="Barry K."/>
            <person name="LaButti K."/>
            <person name="Morin E."/>
            <person name="Salamov A."/>
            <person name="Lipzen A."/>
            <person name="Mereny Z."/>
            <person name="Hegedus B."/>
            <person name="Baldrian P."/>
            <person name="Stursova M."/>
            <person name="Weitz H."/>
            <person name="Taylor A."/>
            <person name="Grigoriev I.V."/>
            <person name="Nagy L.G."/>
            <person name="Martin F."/>
            <person name="Kauserud H."/>
        </authorList>
    </citation>
    <scope>NUCLEOTIDE SEQUENCE</scope>
    <source>
        <strain evidence="2">CBHHK002</strain>
    </source>
</reference>
<dbReference type="EMBL" id="JARIHO010000017">
    <property type="protein sequence ID" value="KAJ7348613.1"/>
    <property type="molecule type" value="Genomic_DNA"/>
</dbReference>
<evidence type="ECO:0000313" key="3">
    <source>
        <dbReference type="Proteomes" id="UP001218218"/>
    </source>
</evidence>
<name>A0AAD7ETV4_9AGAR</name>
<proteinExistence type="predicted"/>
<sequence>MGCGVRGGPAAGVWRAEDGLGLRTGTGMWNEKGTGMRRKTRMRREAGRGGGGTRDAASGGWRGEAATDGWMCAPEPRASAVLSRAGVWRGEGYGVAHPECACVVVWRRSSAITHCQLAPRLQDYTPRHARRQLHRVLLLPEASFFTARVLGVCARCLHSTPSAPRNVAALPRISRGGRAWIRCSWRLHLVLLPARSSMEEQTHWMK</sequence>
<evidence type="ECO:0000313" key="2">
    <source>
        <dbReference type="EMBL" id="KAJ7348613.1"/>
    </source>
</evidence>